<evidence type="ECO:0000313" key="8">
    <source>
        <dbReference type="EMBL" id="KAK0182383.1"/>
    </source>
</evidence>
<evidence type="ECO:0000256" key="1">
    <source>
        <dbReference type="ARBA" id="ARBA00004477"/>
    </source>
</evidence>
<comment type="caution">
    <text evidence="8">The sequence shown here is derived from an EMBL/GenBank/DDBJ whole genome shotgun (WGS) entry which is preliminary data.</text>
</comment>
<proteinExistence type="inferred from homology"/>
<evidence type="ECO:0000256" key="7">
    <source>
        <dbReference type="RuleBase" id="RU363059"/>
    </source>
</evidence>
<evidence type="ECO:0000256" key="5">
    <source>
        <dbReference type="ARBA" id="ARBA00022989"/>
    </source>
</evidence>
<feature type="transmembrane region" description="Helical" evidence="7">
    <location>
        <begin position="154"/>
        <end position="184"/>
    </location>
</feature>
<dbReference type="SUPFAM" id="SSF144091">
    <property type="entry name" value="Rhomboid-like"/>
    <property type="match status" value="1"/>
</dbReference>
<dbReference type="AlphaFoldDB" id="A0AA39G6Q2"/>
<keyword evidence="6 7" id="KW-0472">Membrane</keyword>
<evidence type="ECO:0000256" key="2">
    <source>
        <dbReference type="ARBA" id="ARBA00008917"/>
    </source>
</evidence>
<name>A0AA39G6Q2_MICHY</name>
<protein>
    <recommendedName>
        <fullName evidence="7">Derlin</fullName>
    </recommendedName>
</protein>
<evidence type="ECO:0000313" key="9">
    <source>
        <dbReference type="Proteomes" id="UP001168972"/>
    </source>
</evidence>
<keyword evidence="4 7" id="KW-0256">Endoplasmic reticulum</keyword>
<dbReference type="EMBL" id="JAQQBR010000001">
    <property type="protein sequence ID" value="KAK0182383.1"/>
    <property type="molecule type" value="Genomic_DNA"/>
</dbReference>
<keyword evidence="5 7" id="KW-1133">Transmembrane helix</keyword>
<comment type="function">
    <text evidence="7">May be involved in the degradation of misfolded endoplasmic reticulum (ER) luminal proteins.</text>
</comment>
<comment type="subcellular location">
    <subcellularLocation>
        <location evidence="1 7">Endoplasmic reticulum membrane</location>
        <topology evidence="1 7">Multi-pass membrane protein</topology>
    </subcellularLocation>
</comment>
<comment type="similarity">
    <text evidence="2 7">Belongs to the derlin family.</text>
</comment>
<accession>A0AA39G6Q2</accession>
<dbReference type="GO" id="GO:0005789">
    <property type="term" value="C:endoplasmic reticulum membrane"/>
    <property type="evidence" value="ECO:0007669"/>
    <property type="project" value="UniProtKB-SubCell"/>
</dbReference>
<feature type="transmembrane region" description="Helical" evidence="7">
    <location>
        <begin position="17"/>
        <end position="43"/>
    </location>
</feature>
<keyword evidence="3 7" id="KW-0812">Transmembrane</keyword>
<reference evidence="8" key="1">
    <citation type="journal article" date="2023" name="bioRxiv">
        <title>Scaffold-level genome assemblies of two parasitoid biocontrol wasps reveal the parthenogenesis mechanism and an associated novel virus.</title>
        <authorList>
            <person name="Inwood S."/>
            <person name="Skelly J."/>
            <person name="Guhlin J."/>
            <person name="Harrop T."/>
            <person name="Goldson S."/>
            <person name="Dearden P."/>
        </authorList>
    </citation>
    <scope>NUCLEOTIDE SEQUENCE</scope>
    <source>
        <strain evidence="8">Lincoln</strain>
        <tissue evidence="8">Whole body</tissue>
    </source>
</reference>
<feature type="transmembrane region" description="Helical" evidence="7">
    <location>
        <begin position="100"/>
        <end position="122"/>
    </location>
</feature>
<reference evidence="8" key="2">
    <citation type="submission" date="2023-03" db="EMBL/GenBank/DDBJ databases">
        <authorList>
            <person name="Inwood S.N."/>
            <person name="Skelly J.G."/>
            <person name="Guhlin J."/>
            <person name="Harrop T.W.R."/>
            <person name="Goldson S.G."/>
            <person name="Dearden P.K."/>
        </authorList>
    </citation>
    <scope>NUCLEOTIDE SEQUENCE</scope>
    <source>
        <strain evidence="8">Lincoln</strain>
        <tissue evidence="8">Whole body</tissue>
    </source>
</reference>
<evidence type="ECO:0000256" key="4">
    <source>
        <dbReference type="ARBA" id="ARBA00022824"/>
    </source>
</evidence>
<dbReference type="InterPro" id="IPR035952">
    <property type="entry name" value="Rhomboid-like_sf"/>
</dbReference>
<organism evidence="8 9">
    <name type="scientific">Microctonus hyperodae</name>
    <name type="common">Parasitoid wasp</name>
    <dbReference type="NCBI Taxonomy" id="165561"/>
    <lineage>
        <taxon>Eukaryota</taxon>
        <taxon>Metazoa</taxon>
        <taxon>Ecdysozoa</taxon>
        <taxon>Arthropoda</taxon>
        <taxon>Hexapoda</taxon>
        <taxon>Insecta</taxon>
        <taxon>Pterygota</taxon>
        <taxon>Neoptera</taxon>
        <taxon>Endopterygota</taxon>
        <taxon>Hymenoptera</taxon>
        <taxon>Apocrita</taxon>
        <taxon>Ichneumonoidea</taxon>
        <taxon>Braconidae</taxon>
        <taxon>Euphorinae</taxon>
        <taxon>Microctonus</taxon>
    </lineage>
</organism>
<gene>
    <name evidence="8" type="ORF">PV327_000528</name>
</gene>
<evidence type="ECO:0000256" key="6">
    <source>
        <dbReference type="ARBA" id="ARBA00023136"/>
    </source>
</evidence>
<dbReference type="Pfam" id="PF04511">
    <property type="entry name" value="DER1"/>
    <property type="match status" value="1"/>
</dbReference>
<dbReference type="GO" id="GO:0006950">
    <property type="term" value="P:response to stress"/>
    <property type="evidence" value="ECO:0007669"/>
    <property type="project" value="UniProtKB-ARBA"/>
</dbReference>
<dbReference type="PANTHER" id="PTHR11009">
    <property type="entry name" value="DER1-LIKE PROTEIN, DERLIN"/>
    <property type="match status" value="1"/>
</dbReference>
<sequence length="252" mass="28929">MSDLRNWVNSLPIFTRYWLLCTVGLSLFGRFGLISPHILILLYDNFIHKFEIWRAITSLFYYPLNPGTGFHFLINCFFLYRYSSKLEREEFDGRPADYLFMLIFNWLCSVIISLIVNVPLLMDPMVISVLYVWCQLNQDVIVSFLFGAQFKAMYLPWVLCGFNLIISGGGMLELIGILVGNLYFFLKFKYPQEFDGPELLNTPAILESYFPPQRTNIRGFSASVPRPGAPPASAGRNYFGGYNWGQGNVLGQ</sequence>
<dbReference type="InterPro" id="IPR007599">
    <property type="entry name" value="DER1"/>
</dbReference>
<feature type="transmembrane region" description="Helical" evidence="7">
    <location>
        <begin position="55"/>
        <end position="80"/>
    </location>
</feature>
<dbReference type="Proteomes" id="UP001168972">
    <property type="component" value="Unassembled WGS sequence"/>
</dbReference>
<keyword evidence="9" id="KW-1185">Reference proteome</keyword>
<evidence type="ECO:0000256" key="3">
    <source>
        <dbReference type="ARBA" id="ARBA00022692"/>
    </source>
</evidence>